<protein>
    <submittedName>
        <fullName evidence="5">DNA repair protein RecO</fullName>
    </submittedName>
</protein>
<organism evidence="5 6">
    <name type="scientific">candidate division WOR-1 bacterium RIFOXYC2_FULL_46_14</name>
    <dbReference type="NCBI Taxonomy" id="1802587"/>
    <lineage>
        <taxon>Bacteria</taxon>
        <taxon>Bacillati</taxon>
        <taxon>Saganbacteria</taxon>
    </lineage>
</organism>
<sequence>MALYKATGIVLGSHPFEESGKLVTIFTRDLGKISVIAKGSKRPTSRFGGRLETFSLVEVLAAEGRNLDILSQVEVINSFQPLRENSLFLNLGFYFVRIIGFSVLRGQKNRRLFNLLFSSFSKLADGIDPNYVVKFFEINYLKVEGLYRSDRFPEDLIAEHLDKDIRWWKQQAMVPGL</sequence>
<dbReference type="SUPFAM" id="SSF50249">
    <property type="entry name" value="Nucleic acid-binding proteins"/>
    <property type="match status" value="1"/>
</dbReference>
<dbReference type="Gene3D" id="2.40.50.140">
    <property type="entry name" value="Nucleic acid-binding proteins"/>
    <property type="match status" value="1"/>
</dbReference>
<dbReference type="Pfam" id="PF11967">
    <property type="entry name" value="RecO_N"/>
    <property type="match status" value="1"/>
</dbReference>
<keyword evidence="3" id="KW-0234">DNA repair</keyword>
<accession>A0A1F4U5L3</accession>
<dbReference type="PANTHER" id="PTHR33991:SF1">
    <property type="entry name" value="DNA REPAIR PROTEIN RECO"/>
    <property type="match status" value="1"/>
</dbReference>
<dbReference type="InterPro" id="IPR022572">
    <property type="entry name" value="DNA_rep/recomb_RecO_N"/>
</dbReference>
<dbReference type="Proteomes" id="UP000179242">
    <property type="component" value="Unassembled WGS sequence"/>
</dbReference>
<name>A0A1F4U5L3_UNCSA</name>
<dbReference type="GO" id="GO:0043590">
    <property type="term" value="C:bacterial nucleoid"/>
    <property type="evidence" value="ECO:0007669"/>
    <property type="project" value="TreeGrafter"/>
</dbReference>
<keyword evidence="2" id="KW-0233">DNA recombination</keyword>
<dbReference type="GO" id="GO:0006310">
    <property type="term" value="P:DNA recombination"/>
    <property type="evidence" value="ECO:0007669"/>
    <property type="project" value="UniProtKB-KW"/>
</dbReference>
<feature type="domain" description="DNA replication/recombination mediator RecO N-terminal" evidence="4">
    <location>
        <begin position="1"/>
        <end position="79"/>
    </location>
</feature>
<evidence type="ECO:0000313" key="5">
    <source>
        <dbReference type="EMBL" id="OGC40258.1"/>
    </source>
</evidence>
<gene>
    <name evidence="5" type="ORF">A2438_03145</name>
</gene>
<reference evidence="5 6" key="1">
    <citation type="journal article" date="2016" name="Nat. Commun.">
        <title>Thousands of microbial genomes shed light on interconnected biogeochemical processes in an aquifer system.</title>
        <authorList>
            <person name="Anantharaman K."/>
            <person name="Brown C.T."/>
            <person name="Hug L.A."/>
            <person name="Sharon I."/>
            <person name="Castelle C.J."/>
            <person name="Probst A.J."/>
            <person name="Thomas B.C."/>
            <person name="Singh A."/>
            <person name="Wilkins M.J."/>
            <person name="Karaoz U."/>
            <person name="Brodie E.L."/>
            <person name="Williams K.H."/>
            <person name="Hubbard S.S."/>
            <person name="Banfield J.F."/>
        </authorList>
    </citation>
    <scope>NUCLEOTIDE SEQUENCE [LARGE SCALE GENOMIC DNA]</scope>
</reference>
<comment type="caution">
    <text evidence="5">The sequence shown here is derived from an EMBL/GenBank/DDBJ whole genome shotgun (WGS) entry which is preliminary data.</text>
</comment>
<evidence type="ECO:0000313" key="6">
    <source>
        <dbReference type="Proteomes" id="UP000179242"/>
    </source>
</evidence>
<dbReference type="InterPro" id="IPR037278">
    <property type="entry name" value="ARFGAP/RecO"/>
</dbReference>
<evidence type="ECO:0000256" key="3">
    <source>
        <dbReference type="ARBA" id="ARBA00023204"/>
    </source>
</evidence>
<evidence type="ECO:0000259" key="4">
    <source>
        <dbReference type="Pfam" id="PF11967"/>
    </source>
</evidence>
<dbReference type="EMBL" id="MEUJ01000004">
    <property type="protein sequence ID" value="OGC40258.1"/>
    <property type="molecule type" value="Genomic_DNA"/>
</dbReference>
<dbReference type="InterPro" id="IPR003717">
    <property type="entry name" value="RecO"/>
</dbReference>
<evidence type="ECO:0000256" key="2">
    <source>
        <dbReference type="ARBA" id="ARBA00023172"/>
    </source>
</evidence>
<dbReference type="AlphaFoldDB" id="A0A1F4U5L3"/>
<dbReference type="GO" id="GO:0006302">
    <property type="term" value="P:double-strand break repair"/>
    <property type="evidence" value="ECO:0007669"/>
    <property type="project" value="TreeGrafter"/>
</dbReference>
<dbReference type="InterPro" id="IPR012340">
    <property type="entry name" value="NA-bd_OB-fold"/>
</dbReference>
<evidence type="ECO:0000256" key="1">
    <source>
        <dbReference type="ARBA" id="ARBA00022763"/>
    </source>
</evidence>
<proteinExistence type="predicted"/>
<dbReference type="SUPFAM" id="SSF57863">
    <property type="entry name" value="ArfGap/RecO-like zinc finger"/>
    <property type="match status" value="1"/>
</dbReference>
<dbReference type="NCBIfam" id="TIGR00613">
    <property type="entry name" value="reco"/>
    <property type="match status" value="1"/>
</dbReference>
<keyword evidence="1" id="KW-0227">DNA damage</keyword>
<dbReference type="PANTHER" id="PTHR33991">
    <property type="entry name" value="DNA REPAIR PROTEIN RECO"/>
    <property type="match status" value="1"/>
</dbReference>